<dbReference type="Gene3D" id="3.60.130.10">
    <property type="entry name" value="Clavaminate synthase-like"/>
    <property type="match status" value="1"/>
</dbReference>
<reference evidence="5 6" key="1">
    <citation type="submission" date="2021-12" db="EMBL/GenBank/DDBJ databases">
        <title>Discovery of the Pendulisporaceae a myxobacterial family with distinct sporulation behavior and unique specialized metabolism.</title>
        <authorList>
            <person name="Garcia R."/>
            <person name="Popoff A."/>
            <person name="Bader C.D."/>
            <person name="Loehr J."/>
            <person name="Walesch S."/>
            <person name="Walt C."/>
            <person name="Boldt J."/>
            <person name="Bunk B."/>
            <person name="Haeckl F.J.F.P.J."/>
            <person name="Gunesch A.P."/>
            <person name="Birkelbach J."/>
            <person name="Nuebel U."/>
            <person name="Pietschmann T."/>
            <person name="Bach T."/>
            <person name="Mueller R."/>
        </authorList>
    </citation>
    <scope>NUCLEOTIDE SEQUENCE [LARGE SCALE GENOMIC DNA]</scope>
    <source>
        <strain evidence="5 6">MSr12523</strain>
    </source>
</reference>
<evidence type="ECO:0000259" key="4">
    <source>
        <dbReference type="Pfam" id="PF02668"/>
    </source>
</evidence>
<keyword evidence="5" id="KW-0223">Dioxygenase</keyword>
<evidence type="ECO:0000313" key="5">
    <source>
        <dbReference type="EMBL" id="WXA91287.1"/>
    </source>
</evidence>
<protein>
    <submittedName>
        <fullName evidence="5">TauD/TfdA family dioxygenase</fullName>
    </submittedName>
</protein>
<dbReference type="InterPro" id="IPR050411">
    <property type="entry name" value="AlphaKG_dependent_hydroxylases"/>
</dbReference>
<sequence length="421" mass="46296">MNAGSSTLSEWQGVTTRAVEAGERPYPSGETFLPVVIEAKRFRDVRTLREFLVTHSRALKETMYEHGAILLRGFDVQRDEDFEGIVTSFDAAQPMCGYFMSEAGRDKIAGTRAVFNTNSFYKTGGGLHLGGFHSENFYSTDVPAVQSFWCKEPPSLGGETALVQSTHMYAELPDALKRKLEGERVLAGTLPLSIIAGRYQLPVDTVKAFCLEAGLEMTGDSVLVHKPAVYKHSHTGRLALQINFSSEIKGLDAALRRLIAPSYRGLQWALPRLGWRYPAVAALLPALDSWRLALQVLVGGVAAVASRMFGKRATANGLAPSSGRIAERLTPEDVETLAAAIWRHTSVFTWKKDDVLIFDNLQLLHAGMPGRGRREIRVMMCDPIRMDLPLASGLFEAPKTNPAYESMGTRLERLAEASPAQ</sequence>
<keyword evidence="2" id="KW-0560">Oxidoreductase</keyword>
<comment type="cofactor">
    <cofactor evidence="1">
        <name>Fe(2+)</name>
        <dbReference type="ChEBI" id="CHEBI:29033"/>
    </cofactor>
</comment>
<keyword evidence="3" id="KW-0045">Antibiotic biosynthesis</keyword>
<dbReference type="SUPFAM" id="SSF51197">
    <property type="entry name" value="Clavaminate synthase-like"/>
    <property type="match status" value="1"/>
</dbReference>
<proteinExistence type="predicted"/>
<gene>
    <name evidence="5" type="ORF">LZC95_33125</name>
</gene>
<dbReference type="Proteomes" id="UP001379533">
    <property type="component" value="Chromosome"/>
</dbReference>
<dbReference type="PANTHER" id="PTHR10696">
    <property type="entry name" value="GAMMA-BUTYROBETAINE HYDROXYLASE-RELATED"/>
    <property type="match status" value="1"/>
</dbReference>
<dbReference type="InterPro" id="IPR042098">
    <property type="entry name" value="TauD-like_sf"/>
</dbReference>
<dbReference type="InterPro" id="IPR003819">
    <property type="entry name" value="TauD/TfdA-like"/>
</dbReference>
<feature type="domain" description="TauD/TfdA-like" evidence="4">
    <location>
        <begin position="44"/>
        <end position="251"/>
    </location>
</feature>
<name>A0ABZ2JY58_9BACT</name>
<evidence type="ECO:0000313" key="6">
    <source>
        <dbReference type="Proteomes" id="UP001379533"/>
    </source>
</evidence>
<evidence type="ECO:0000256" key="2">
    <source>
        <dbReference type="ARBA" id="ARBA00023002"/>
    </source>
</evidence>
<dbReference type="GO" id="GO:0051213">
    <property type="term" value="F:dioxygenase activity"/>
    <property type="evidence" value="ECO:0007669"/>
    <property type="project" value="UniProtKB-KW"/>
</dbReference>
<evidence type="ECO:0000256" key="3">
    <source>
        <dbReference type="ARBA" id="ARBA00023194"/>
    </source>
</evidence>
<accession>A0ABZ2JY58</accession>
<dbReference type="PANTHER" id="PTHR10696:SF56">
    <property type="entry name" value="TAUD_TFDA-LIKE DOMAIN-CONTAINING PROTEIN"/>
    <property type="match status" value="1"/>
</dbReference>
<evidence type="ECO:0000256" key="1">
    <source>
        <dbReference type="ARBA" id="ARBA00001954"/>
    </source>
</evidence>
<organism evidence="5 6">
    <name type="scientific">Pendulispora brunnea</name>
    <dbReference type="NCBI Taxonomy" id="2905690"/>
    <lineage>
        <taxon>Bacteria</taxon>
        <taxon>Pseudomonadati</taxon>
        <taxon>Myxococcota</taxon>
        <taxon>Myxococcia</taxon>
        <taxon>Myxococcales</taxon>
        <taxon>Sorangiineae</taxon>
        <taxon>Pendulisporaceae</taxon>
        <taxon>Pendulispora</taxon>
    </lineage>
</organism>
<dbReference type="EMBL" id="CP089982">
    <property type="protein sequence ID" value="WXA91287.1"/>
    <property type="molecule type" value="Genomic_DNA"/>
</dbReference>
<keyword evidence="6" id="KW-1185">Reference proteome</keyword>
<dbReference type="RefSeq" id="WP_394841906.1">
    <property type="nucleotide sequence ID" value="NZ_CP089982.1"/>
</dbReference>
<dbReference type="Pfam" id="PF02668">
    <property type="entry name" value="TauD"/>
    <property type="match status" value="1"/>
</dbReference>